<dbReference type="STRING" id="348802.A0A0D2E6A4"/>
<gene>
    <name evidence="2" type="ORF">PV05_11887</name>
</gene>
<reference evidence="2 3" key="1">
    <citation type="submission" date="2015-01" db="EMBL/GenBank/DDBJ databases">
        <title>The Genome Sequence of Exophiala xenobiotica CBS118157.</title>
        <authorList>
            <consortium name="The Broad Institute Genomics Platform"/>
            <person name="Cuomo C."/>
            <person name="de Hoog S."/>
            <person name="Gorbushina A."/>
            <person name="Stielow B."/>
            <person name="Teixiera M."/>
            <person name="Abouelleil A."/>
            <person name="Chapman S.B."/>
            <person name="Priest M."/>
            <person name="Young S.K."/>
            <person name="Wortman J."/>
            <person name="Nusbaum C."/>
            <person name="Birren B."/>
        </authorList>
    </citation>
    <scope>NUCLEOTIDE SEQUENCE [LARGE SCALE GENOMIC DNA]</scope>
    <source>
        <strain evidence="2 3">CBS 118157</strain>
    </source>
</reference>
<evidence type="ECO:0000313" key="2">
    <source>
        <dbReference type="EMBL" id="KIW50285.1"/>
    </source>
</evidence>
<dbReference type="PANTHER" id="PTHR10622">
    <property type="entry name" value="HET DOMAIN-CONTAINING PROTEIN"/>
    <property type="match status" value="1"/>
</dbReference>
<dbReference type="RefSeq" id="XP_013310869.1">
    <property type="nucleotide sequence ID" value="XM_013455415.1"/>
</dbReference>
<name>A0A0D2E6A4_9EURO</name>
<proteinExistence type="predicted"/>
<dbReference type="OrthoDB" id="4120966at2759"/>
<dbReference type="Proteomes" id="UP000054342">
    <property type="component" value="Unassembled WGS sequence"/>
</dbReference>
<evidence type="ECO:0000313" key="3">
    <source>
        <dbReference type="Proteomes" id="UP000054342"/>
    </source>
</evidence>
<keyword evidence="3" id="KW-1185">Reference proteome</keyword>
<dbReference type="PANTHER" id="PTHR10622:SF10">
    <property type="entry name" value="HET DOMAIN-CONTAINING PROTEIN"/>
    <property type="match status" value="1"/>
</dbReference>
<dbReference type="GeneID" id="25333795"/>
<dbReference type="EMBL" id="KN847323">
    <property type="protein sequence ID" value="KIW50285.1"/>
    <property type="molecule type" value="Genomic_DNA"/>
</dbReference>
<feature type="domain" description="Heterokaryon incompatibility" evidence="1">
    <location>
        <begin position="22"/>
        <end position="109"/>
    </location>
</feature>
<protein>
    <recommendedName>
        <fullName evidence="1">Heterokaryon incompatibility domain-containing protein</fullName>
    </recommendedName>
</protein>
<organism evidence="2 3">
    <name type="scientific">Exophiala xenobiotica</name>
    <dbReference type="NCBI Taxonomy" id="348802"/>
    <lineage>
        <taxon>Eukaryota</taxon>
        <taxon>Fungi</taxon>
        <taxon>Dikarya</taxon>
        <taxon>Ascomycota</taxon>
        <taxon>Pezizomycotina</taxon>
        <taxon>Eurotiomycetes</taxon>
        <taxon>Chaetothyriomycetidae</taxon>
        <taxon>Chaetothyriales</taxon>
        <taxon>Herpotrichiellaceae</taxon>
        <taxon>Exophiala</taxon>
    </lineage>
</organism>
<evidence type="ECO:0000259" key="1">
    <source>
        <dbReference type="Pfam" id="PF06985"/>
    </source>
</evidence>
<dbReference type="InterPro" id="IPR010730">
    <property type="entry name" value="HET"/>
</dbReference>
<sequence>MRLLNTTILKLEEFVATEGIKYAILSHRWEDEEVSLQQFVAGDAHGKLGYIKIQRFCELAAKNGHQYAWADTCCIDKTSSAELQEAINSMYRWYEEAAVCYVYLSDVDSLEDLDKSAWFTRGWTLQELIVCCAWISRSLLLTTRFFKAPESATFYNCRWESIGTKTSLAEALSGISGVPVELLKGATAKIGRSAIRNRHVLERWSVAQRMSWASKRVTTRTEDTAYCLMALFDVNMPMLYGEGHKACRRLQEEIIRTSDDHSIFAWSCEGDGPRDLLASSPTCFEDCANTVSDKVLQKPGITPEQFSLTNVGLSISLPMKRWNMTTYLAVLDCRAEAPYALSHCTGIFLARTPRTGQVFRTSSMAKDIYHLDDSYWLNPVWAECEKHKILIVSRPGGQHMMDSYHHRINHGFDFSLTSNPLFGATANGKVDFRLSGYTSLNTNLFEPWHLWRATFADGQQWMMMDFMIPENTGPLVESFLVLLSTSAPSVYSSTSTEEAFEMSASSKQIYTNRGIREKIELHGRQAPESVSEQSVFEPSVLMVEEPIESYCALRASAVYGLDARIKHLNTRVKIFLPGGDKSIAWTVIISPWYESVLSEKELVQYGRG</sequence>
<dbReference type="HOGENOM" id="CLU_449071_0_0_1"/>
<dbReference type="Pfam" id="PF06985">
    <property type="entry name" value="HET"/>
    <property type="match status" value="1"/>
</dbReference>
<dbReference type="AlphaFoldDB" id="A0A0D2E6A4"/>
<accession>A0A0D2E6A4</accession>